<reference evidence="1 2" key="1">
    <citation type="submission" date="2019-03" db="EMBL/GenBank/DDBJ databases">
        <title>Single cell metagenomics reveals metabolic interactions within the superorganism composed of flagellate Streblomastix strix and complex community of Bacteroidetes bacteria on its surface.</title>
        <authorList>
            <person name="Treitli S.C."/>
            <person name="Kolisko M."/>
            <person name="Husnik F."/>
            <person name="Keeling P."/>
            <person name="Hampl V."/>
        </authorList>
    </citation>
    <scope>NUCLEOTIDE SEQUENCE [LARGE SCALE GENOMIC DNA]</scope>
    <source>
        <strain evidence="1">ST1C</strain>
    </source>
</reference>
<dbReference type="Proteomes" id="UP000324800">
    <property type="component" value="Unassembled WGS sequence"/>
</dbReference>
<sequence length="90" mass="9948">SVQTNYVRSEVGGMQQSSAIASSQSFLPAVRSVTGCWYDWIRSSFIRPIVFLNELNAFLKVSNIEEFSPAVRILDTAEDAADEMADQTSP</sequence>
<gene>
    <name evidence="1" type="ORF">EZS28_050690</name>
</gene>
<protein>
    <submittedName>
        <fullName evidence="1">Uncharacterized protein</fullName>
    </submittedName>
</protein>
<feature type="non-terminal residue" evidence="1">
    <location>
        <position position="90"/>
    </location>
</feature>
<organism evidence="1 2">
    <name type="scientific">Streblomastix strix</name>
    <dbReference type="NCBI Taxonomy" id="222440"/>
    <lineage>
        <taxon>Eukaryota</taxon>
        <taxon>Metamonada</taxon>
        <taxon>Preaxostyla</taxon>
        <taxon>Oxymonadida</taxon>
        <taxon>Streblomastigidae</taxon>
        <taxon>Streblomastix</taxon>
    </lineage>
</organism>
<accession>A0A5J4T7M5</accession>
<evidence type="ECO:0000313" key="2">
    <source>
        <dbReference type="Proteomes" id="UP000324800"/>
    </source>
</evidence>
<comment type="caution">
    <text evidence="1">The sequence shown here is derived from an EMBL/GenBank/DDBJ whole genome shotgun (WGS) entry which is preliminary data.</text>
</comment>
<feature type="non-terminal residue" evidence="1">
    <location>
        <position position="1"/>
    </location>
</feature>
<name>A0A5J4T7M5_9EUKA</name>
<evidence type="ECO:0000313" key="1">
    <source>
        <dbReference type="EMBL" id="KAA6353783.1"/>
    </source>
</evidence>
<proteinExistence type="predicted"/>
<dbReference type="EMBL" id="SNRW01037450">
    <property type="protein sequence ID" value="KAA6353783.1"/>
    <property type="molecule type" value="Genomic_DNA"/>
</dbReference>
<dbReference type="AlphaFoldDB" id="A0A5J4T7M5"/>